<reference evidence="2" key="1">
    <citation type="submission" date="2020-07" db="EMBL/GenBank/DDBJ databases">
        <title>Huge and variable diversity of episymbiotic CPR bacteria and DPANN archaea in groundwater ecosystems.</title>
        <authorList>
            <person name="He C.Y."/>
            <person name="Keren R."/>
            <person name="Whittaker M."/>
            <person name="Farag I.F."/>
            <person name="Doudna J."/>
            <person name="Cate J.H.D."/>
            <person name="Banfield J.F."/>
        </authorList>
    </citation>
    <scope>NUCLEOTIDE SEQUENCE</scope>
    <source>
        <strain evidence="2">NC_groundwater_1370_Ag_S-0.2um_69_93</strain>
    </source>
</reference>
<dbReference type="Pfam" id="PF01323">
    <property type="entry name" value="DSBA"/>
    <property type="match status" value="1"/>
</dbReference>
<dbReference type="InterPro" id="IPR001853">
    <property type="entry name" value="DSBA-like_thioredoxin_dom"/>
</dbReference>
<feature type="non-terminal residue" evidence="2">
    <location>
        <position position="1"/>
    </location>
</feature>
<protein>
    <submittedName>
        <fullName evidence="2">DsbA family protein</fullName>
    </submittedName>
</protein>
<dbReference type="Proteomes" id="UP000752292">
    <property type="component" value="Unassembled WGS sequence"/>
</dbReference>
<dbReference type="SUPFAM" id="SSF52833">
    <property type="entry name" value="Thioredoxin-like"/>
    <property type="match status" value="1"/>
</dbReference>
<dbReference type="AlphaFoldDB" id="A0A933E7I7"/>
<proteinExistence type="predicted"/>
<dbReference type="GO" id="GO:0016491">
    <property type="term" value="F:oxidoreductase activity"/>
    <property type="evidence" value="ECO:0007669"/>
    <property type="project" value="InterPro"/>
</dbReference>
<sequence length="96" mass="10761">VYKARWVDDLNLESPDVLARLGEDVGLDGAGIKKVLAEQRYLAILHNQRAQGKSLGIYGIPSFVVRGKIFWGKDVIDDVRQEVARLKQDLLEKQSA</sequence>
<evidence type="ECO:0000259" key="1">
    <source>
        <dbReference type="Pfam" id="PF01323"/>
    </source>
</evidence>
<feature type="domain" description="DSBA-like thioredoxin" evidence="1">
    <location>
        <begin position="2"/>
        <end position="83"/>
    </location>
</feature>
<dbReference type="EMBL" id="JACQRX010000076">
    <property type="protein sequence ID" value="MBI4251151.1"/>
    <property type="molecule type" value="Genomic_DNA"/>
</dbReference>
<comment type="caution">
    <text evidence="2">The sequence shown here is derived from an EMBL/GenBank/DDBJ whole genome shotgun (WGS) entry which is preliminary data.</text>
</comment>
<name>A0A933E7I7_UNCTE</name>
<organism evidence="2 3">
    <name type="scientific">Tectimicrobiota bacterium</name>
    <dbReference type="NCBI Taxonomy" id="2528274"/>
    <lineage>
        <taxon>Bacteria</taxon>
        <taxon>Pseudomonadati</taxon>
        <taxon>Nitrospinota/Tectimicrobiota group</taxon>
        <taxon>Candidatus Tectimicrobiota</taxon>
    </lineage>
</organism>
<dbReference type="InterPro" id="IPR036249">
    <property type="entry name" value="Thioredoxin-like_sf"/>
</dbReference>
<gene>
    <name evidence="2" type="ORF">HY618_01720</name>
</gene>
<dbReference type="Gene3D" id="3.40.30.10">
    <property type="entry name" value="Glutaredoxin"/>
    <property type="match status" value="1"/>
</dbReference>
<evidence type="ECO:0000313" key="3">
    <source>
        <dbReference type="Proteomes" id="UP000752292"/>
    </source>
</evidence>
<evidence type="ECO:0000313" key="2">
    <source>
        <dbReference type="EMBL" id="MBI4251151.1"/>
    </source>
</evidence>
<accession>A0A933E7I7</accession>